<feature type="region of interest" description="Disordered" evidence="1">
    <location>
        <begin position="112"/>
        <end position="166"/>
    </location>
</feature>
<evidence type="ECO:0000313" key="3">
    <source>
        <dbReference type="Proteomes" id="UP000289220"/>
    </source>
</evidence>
<reference evidence="2 3" key="1">
    <citation type="submission" date="2018-11" db="EMBL/GenBank/DDBJ databases">
        <authorList>
            <person name="Peiro R."/>
            <person name="Begona"/>
            <person name="Cbmso G."/>
            <person name="Lopez M."/>
            <person name="Gonzalez S."/>
            <person name="Sacristan E."/>
            <person name="Castillo E."/>
        </authorList>
    </citation>
    <scope>NUCLEOTIDE SEQUENCE [LARGE SCALE GENOMIC DNA]</scope>
    <source>
        <strain evidence="2">Brev_genome</strain>
    </source>
</reference>
<proteinExistence type="predicted"/>
<evidence type="ECO:0000256" key="1">
    <source>
        <dbReference type="SAM" id="MobiDB-lite"/>
    </source>
</evidence>
<sequence length="166" mass="17564">MFQIAASVPPKWVDLAPGLRGLFRHGPSEAIVSARRHLRMVMEEDDRSDPEFAFVTGCVIWGLVEWEGVGAADGDGVADLTADNIVALLRQRPDVYDKLDRTYVQSIVDAAAEKKGSGRSPTGTSTEVPPSATPAATAPNAPIAKTSRAARPAKRSGRSSKAAPAN</sequence>
<dbReference type="AlphaFoldDB" id="A0A7Z9C7Y6"/>
<keyword evidence="3" id="KW-1185">Reference proteome</keyword>
<protein>
    <submittedName>
        <fullName evidence="2">Uncharacterized protein</fullName>
    </submittedName>
</protein>
<comment type="caution">
    <text evidence="2">The sequence shown here is derived from an EMBL/GenBank/DDBJ whole genome shotgun (WGS) entry which is preliminary data.</text>
</comment>
<feature type="compositionally biased region" description="Low complexity" evidence="1">
    <location>
        <begin position="124"/>
        <end position="146"/>
    </location>
</feature>
<dbReference type="Proteomes" id="UP000289220">
    <property type="component" value="Unassembled WGS sequence"/>
</dbReference>
<gene>
    <name evidence="2" type="ORF">BREV_BREV_00508</name>
</gene>
<dbReference type="EMBL" id="UXHF01000006">
    <property type="protein sequence ID" value="VDC51439.1"/>
    <property type="molecule type" value="Genomic_DNA"/>
</dbReference>
<name>A0A7Z9C7Y6_9CAUL</name>
<dbReference type="RefSeq" id="WP_230307518.1">
    <property type="nucleotide sequence ID" value="NZ_UXHF01000006.1"/>
</dbReference>
<accession>A0A7Z9C7Y6</accession>
<organism evidence="2 3">
    <name type="scientific">Brevundimonas mediterranea</name>
    <dbReference type="NCBI Taxonomy" id="74329"/>
    <lineage>
        <taxon>Bacteria</taxon>
        <taxon>Pseudomonadati</taxon>
        <taxon>Pseudomonadota</taxon>
        <taxon>Alphaproteobacteria</taxon>
        <taxon>Caulobacterales</taxon>
        <taxon>Caulobacteraceae</taxon>
        <taxon>Brevundimonas</taxon>
    </lineage>
</organism>
<evidence type="ECO:0000313" key="2">
    <source>
        <dbReference type="EMBL" id="VDC51439.1"/>
    </source>
</evidence>